<dbReference type="GO" id="GO:0006412">
    <property type="term" value="P:translation"/>
    <property type="evidence" value="ECO:0007669"/>
    <property type="project" value="UniProtKB-UniRule"/>
</dbReference>
<dbReference type="EMBL" id="CP013695">
    <property type="protein sequence ID" value="ALU31179.1"/>
    <property type="molecule type" value="Genomic_DNA"/>
</dbReference>
<name>A0A0U3FLF2_9CREN</name>
<dbReference type="InterPro" id="IPR006075">
    <property type="entry name" value="Asn/Gln-tRNA_Trfase_suB/E_cat"/>
</dbReference>
<dbReference type="PANTHER" id="PTHR11659">
    <property type="entry name" value="GLUTAMYL-TRNA GLN AMIDOTRANSFERASE SUBUNIT B MITOCHONDRIAL AND PROKARYOTIC PET112-RELATED"/>
    <property type="match status" value="1"/>
</dbReference>
<evidence type="ECO:0000256" key="2">
    <source>
        <dbReference type="ARBA" id="ARBA00022741"/>
    </source>
</evidence>
<evidence type="ECO:0000256" key="5">
    <source>
        <dbReference type="ARBA" id="ARBA00047913"/>
    </source>
</evidence>
<dbReference type="InterPro" id="IPR042114">
    <property type="entry name" value="GatB_C_1"/>
</dbReference>
<proteinExistence type="inferred from homology"/>
<dbReference type="GO" id="GO:0016740">
    <property type="term" value="F:transferase activity"/>
    <property type="evidence" value="ECO:0007669"/>
    <property type="project" value="UniProtKB-KW"/>
</dbReference>
<keyword evidence="9" id="KW-0808">Transferase</keyword>
<dbReference type="Pfam" id="PF02637">
    <property type="entry name" value="GatB_Yqey"/>
    <property type="match status" value="1"/>
</dbReference>
<dbReference type="Proteomes" id="UP000065473">
    <property type="component" value="Chromosome"/>
</dbReference>
<dbReference type="InterPro" id="IPR004414">
    <property type="entry name" value="GatE"/>
</dbReference>
<sequence>MTELDYSKLGLKVGLEIHQQLNTNKKLFCDCSTTLDEKHHGTLQRYLRPSFSEIGEIDTAALFEWQKGKKYLYQIPFNSCLVEADEEPPHGLNREALAVVLAVAMSLESNIVDEIYVMRKIVIDGSDTTGFQRTSIVAMGGQVIVEGKKIGIQTIALEEDAARKISESANETMYSLDRLGIPLIEISTAPDITTPEEAEKVAFRIGQLLRLTGKVKRGIGTIRQDLNVSIQGGVKTEIKGVQRLELIPEIIKNEARRQYELLKIKDELVNKRGLSKTIVENEIKELELTHLFRNTNSKIIKKELEKGGLIYGIKFKGFKGIFGRELMPNRRFGTEIADYVRALAELGGIFHSDELPNYGITSEEVESVKKELGIGENDGFVLVIGDKEKLKVAITKIKERVLYAFVGVPKETRVALDDGTTKFMRPQPGSARMYPETDIIPIKIDESILNFAKSFVPENPETKLRKLIEMGLSKELATEILNSPRLDLFEELSKKYSPKVSPIVIATTLENYIKYAKSKGGDISVITDEVIEEIINALYNDKISKDSIQEILVDYSTSKKPIRNIVDNYAKITDEELNRIIDKILDENKDIINQKGEKAFNVIIGKVMNVVKGRAEGKKVVDTLKLKMKNYPRT</sequence>
<evidence type="ECO:0000259" key="7">
    <source>
        <dbReference type="SMART" id="SM00845"/>
    </source>
</evidence>
<dbReference type="SMR" id="A0A0U3FLF2"/>
<dbReference type="Gene3D" id="1.10.150.380">
    <property type="entry name" value="GatB domain, N-terminal subdomain"/>
    <property type="match status" value="1"/>
</dbReference>
<keyword evidence="1 6" id="KW-0436">Ligase</keyword>
<protein>
    <recommendedName>
        <fullName evidence="6">Glutamyl-tRNA(Gln) amidotransferase subunit E</fullName>
        <shortName evidence="6">Glu-ADT subunit E</shortName>
        <ecNumber evidence="6">6.3.5.-</ecNumber>
    </recommendedName>
</protein>
<evidence type="ECO:0000313" key="10">
    <source>
        <dbReference type="Proteomes" id="UP000060043"/>
    </source>
</evidence>
<keyword evidence="2 6" id="KW-0547">Nucleotide-binding</keyword>
<evidence type="ECO:0000313" key="9">
    <source>
        <dbReference type="EMBL" id="ALU31179.1"/>
    </source>
</evidence>
<dbReference type="InterPro" id="IPR029351">
    <property type="entry name" value="GAD_dom"/>
</dbReference>
<evidence type="ECO:0000256" key="1">
    <source>
        <dbReference type="ARBA" id="ARBA00022598"/>
    </source>
</evidence>
<dbReference type="Gene3D" id="3.30.1360.30">
    <property type="entry name" value="GAD-like domain"/>
    <property type="match status" value="1"/>
</dbReference>
<feature type="domain" description="Asn/Gln amidotransferase" evidence="7">
    <location>
        <begin position="487"/>
        <end position="628"/>
    </location>
</feature>
<reference evidence="10 11" key="1">
    <citation type="submission" date="2015-12" db="EMBL/GenBank/DDBJ databases">
        <title>A stable core within a dynamic pangenome in Sulfolobus acidocaldarius.</title>
        <authorList>
            <person name="Anderson R."/>
            <person name="Kouris A."/>
            <person name="Seward C."/>
            <person name="Campbell K."/>
            <person name="Whitaker R."/>
        </authorList>
    </citation>
    <scope>NUCLEOTIDE SEQUENCE [LARGE SCALE GENOMIC DNA]</scope>
    <source>
        <strain evidence="8 11">GG12-C01-09</strain>
        <strain evidence="9 10">NG05B_CO5_07</strain>
    </source>
</reference>
<dbReference type="AlphaFoldDB" id="A0A0U3FLF2"/>
<evidence type="ECO:0000256" key="3">
    <source>
        <dbReference type="ARBA" id="ARBA00022840"/>
    </source>
</evidence>
<dbReference type="GO" id="GO:0070681">
    <property type="term" value="P:glutaminyl-tRNAGln biosynthesis via transamidation"/>
    <property type="evidence" value="ECO:0007669"/>
    <property type="project" value="TreeGrafter"/>
</dbReference>
<dbReference type="PROSITE" id="PS01234">
    <property type="entry name" value="GATB"/>
    <property type="match status" value="1"/>
</dbReference>
<dbReference type="EMBL" id="CP013694">
    <property type="protein sequence ID" value="ALU30457.1"/>
    <property type="molecule type" value="Genomic_DNA"/>
</dbReference>
<comment type="similarity">
    <text evidence="6">Belongs to the GatB/GatE family. GatE subfamily.</text>
</comment>
<dbReference type="InterPro" id="IPR004115">
    <property type="entry name" value="GAD-like_sf"/>
</dbReference>
<dbReference type="GeneID" id="78441696"/>
<comment type="function">
    <text evidence="6">Allows the formation of correctly charged Gln-tRNA(Gln) through the transamidation of misacylated Glu-tRNA(Gln) in organisms which lack glutaminyl-tRNA synthetase. The reaction takes place in the presence of glutamine and ATP through an activated gamma-phospho-Glu-tRNA(Gln). The GatDE system is specific for glutamate and does not act on aspartate.</text>
</comment>
<accession>A0A0U3FLF2</accession>
<dbReference type="GO" id="GO:0004812">
    <property type="term" value="F:aminoacyl-tRNA ligase activity"/>
    <property type="evidence" value="ECO:0007669"/>
    <property type="project" value="InterPro"/>
</dbReference>
<dbReference type="GO" id="GO:0005524">
    <property type="term" value="F:ATP binding"/>
    <property type="evidence" value="ECO:0007669"/>
    <property type="project" value="UniProtKB-KW"/>
</dbReference>
<dbReference type="InterPro" id="IPR023168">
    <property type="entry name" value="GatB_Yqey_C_2"/>
</dbReference>
<dbReference type="SMART" id="SM00845">
    <property type="entry name" value="GatB_Yqey"/>
    <property type="match status" value="1"/>
</dbReference>
<dbReference type="SUPFAM" id="SSF89095">
    <property type="entry name" value="GatB/YqeY motif"/>
    <property type="match status" value="1"/>
</dbReference>
<comment type="subunit">
    <text evidence="6">Heterodimer of GatD and GatE.</text>
</comment>
<dbReference type="GeneID" id="14551853"/>
<evidence type="ECO:0000313" key="8">
    <source>
        <dbReference type="EMBL" id="ALU30457.1"/>
    </source>
</evidence>
<dbReference type="STRING" id="1435377.SUSAZ_06455"/>
<keyword evidence="3 6" id="KW-0067">ATP-binding</keyword>
<gene>
    <name evidence="6" type="primary">gatE</name>
    <name evidence="8" type="ORF">ATY89_11250</name>
    <name evidence="9" type="ORF">ATZ20_02805</name>
</gene>
<dbReference type="FunFam" id="3.30.1360.30:FF:000003">
    <property type="entry name" value="Glutamyl-tRNA(Gln) amidotransferase subunit E"/>
    <property type="match status" value="1"/>
</dbReference>
<dbReference type="HAMAP" id="MF_00588">
    <property type="entry name" value="GatE"/>
    <property type="match status" value="1"/>
</dbReference>
<dbReference type="PaxDb" id="1435377-SUSAZ_06455"/>
<evidence type="ECO:0000256" key="6">
    <source>
        <dbReference type="HAMAP-Rule" id="MF_00588"/>
    </source>
</evidence>
<dbReference type="SUPFAM" id="SSF55931">
    <property type="entry name" value="Glutamine synthetase/guanido kinase"/>
    <property type="match status" value="1"/>
</dbReference>
<evidence type="ECO:0000256" key="4">
    <source>
        <dbReference type="ARBA" id="ARBA00022917"/>
    </source>
</evidence>
<dbReference type="RefSeq" id="WP_015385605.1">
    <property type="nucleotide sequence ID" value="NZ_CP013694.1"/>
</dbReference>
<evidence type="ECO:0000313" key="11">
    <source>
        <dbReference type="Proteomes" id="UP000065473"/>
    </source>
</evidence>
<dbReference type="GO" id="GO:0050567">
    <property type="term" value="F:glutaminyl-tRNA synthase (glutamine-hydrolyzing) activity"/>
    <property type="evidence" value="ECO:0007669"/>
    <property type="project" value="UniProtKB-UniRule"/>
</dbReference>
<dbReference type="InterPro" id="IPR003789">
    <property type="entry name" value="Asn/Gln_tRNA_amidoTrase-B-like"/>
</dbReference>
<dbReference type="InterPro" id="IPR018027">
    <property type="entry name" value="Asn/Gln_amidotransferase"/>
</dbReference>
<dbReference type="InterPro" id="IPR017958">
    <property type="entry name" value="Gln-tRNA_amidoTrfase_suB_CS"/>
</dbReference>
<dbReference type="Pfam" id="PF02934">
    <property type="entry name" value="GatB_N"/>
    <property type="match status" value="1"/>
</dbReference>
<dbReference type="InterPro" id="IPR014746">
    <property type="entry name" value="Gln_synth/guanido_kin_cat_dom"/>
</dbReference>
<dbReference type="OrthoDB" id="7316at2157"/>
<dbReference type="EC" id="6.3.5.-" evidence="6"/>
<dbReference type="NCBIfam" id="NF003107">
    <property type="entry name" value="PRK04028.1"/>
    <property type="match status" value="1"/>
</dbReference>
<dbReference type="Proteomes" id="UP000060043">
    <property type="component" value="Chromosome"/>
</dbReference>
<keyword evidence="4 6" id="KW-0648">Protein biosynthesis</keyword>
<organism evidence="9 10">
    <name type="scientific">Sulfolobus acidocaldarius</name>
    <dbReference type="NCBI Taxonomy" id="2285"/>
    <lineage>
        <taxon>Archaea</taxon>
        <taxon>Thermoproteota</taxon>
        <taxon>Thermoprotei</taxon>
        <taxon>Sulfolobales</taxon>
        <taxon>Sulfolobaceae</taxon>
        <taxon>Sulfolobus</taxon>
    </lineage>
</organism>
<dbReference type="GO" id="GO:0005737">
    <property type="term" value="C:cytoplasm"/>
    <property type="evidence" value="ECO:0007669"/>
    <property type="project" value="InterPro"/>
</dbReference>
<dbReference type="NCBIfam" id="TIGR00134">
    <property type="entry name" value="gatE_arch"/>
    <property type="match status" value="1"/>
</dbReference>
<dbReference type="Gene3D" id="1.10.10.410">
    <property type="match status" value="1"/>
</dbReference>
<dbReference type="SUPFAM" id="SSF55261">
    <property type="entry name" value="GAD domain-like"/>
    <property type="match status" value="1"/>
</dbReference>
<dbReference type="PANTHER" id="PTHR11659:SF2">
    <property type="entry name" value="GLUTAMYL-TRNA(GLN) AMIDOTRANSFERASE SUBUNIT E"/>
    <property type="match status" value="1"/>
</dbReference>
<comment type="catalytic activity">
    <reaction evidence="5 6">
        <text>L-glutamyl-tRNA(Gln) + L-glutamine + ATP + H2O = L-glutaminyl-tRNA(Gln) + L-glutamate + ADP + phosphate + H(+)</text>
        <dbReference type="Rhea" id="RHEA:17521"/>
        <dbReference type="Rhea" id="RHEA-COMP:9681"/>
        <dbReference type="Rhea" id="RHEA-COMP:9684"/>
        <dbReference type="ChEBI" id="CHEBI:15377"/>
        <dbReference type="ChEBI" id="CHEBI:15378"/>
        <dbReference type="ChEBI" id="CHEBI:29985"/>
        <dbReference type="ChEBI" id="CHEBI:30616"/>
        <dbReference type="ChEBI" id="CHEBI:43474"/>
        <dbReference type="ChEBI" id="CHEBI:58359"/>
        <dbReference type="ChEBI" id="CHEBI:78520"/>
        <dbReference type="ChEBI" id="CHEBI:78521"/>
        <dbReference type="ChEBI" id="CHEBI:456216"/>
    </reaction>
</comment>
<dbReference type="InterPro" id="IPR017959">
    <property type="entry name" value="Asn/Gln-tRNA_amidoTrfase_suB/E"/>
</dbReference>
<dbReference type="Pfam" id="PF02938">
    <property type="entry name" value="GAD"/>
    <property type="match status" value="1"/>
</dbReference>